<dbReference type="AlphaFoldDB" id="A0A8T0H5E7"/>
<evidence type="ECO:0000313" key="2">
    <source>
        <dbReference type="Proteomes" id="UP000822688"/>
    </source>
</evidence>
<gene>
    <name evidence="1" type="ORF">KC19_7G029900</name>
</gene>
<keyword evidence="2" id="KW-1185">Reference proteome</keyword>
<reference evidence="1" key="1">
    <citation type="submission" date="2020-06" db="EMBL/GenBank/DDBJ databases">
        <title>WGS assembly of Ceratodon purpureus strain R40.</title>
        <authorList>
            <person name="Carey S.B."/>
            <person name="Jenkins J."/>
            <person name="Shu S."/>
            <person name="Lovell J.T."/>
            <person name="Sreedasyam A."/>
            <person name="Maumus F."/>
            <person name="Tiley G.P."/>
            <person name="Fernandez-Pozo N."/>
            <person name="Barry K."/>
            <person name="Chen C."/>
            <person name="Wang M."/>
            <person name="Lipzen A."/>
            <person name="Daum C."/>
            <person name="Saski C.A."/>
            <person name="Payton A.C."/>
            <person name="Mcbreen J.C."/>
            <person name="Conrad R.E."/>
            <person name="Kollar L.M."/>
            <person name="Olsson S."/>
            <person name="Huttunen S."/>
            <person name="Landis J.B."/>
            <person name="Wickett N.J."/>
            <person name="Johnson M.G."/>
            <person name="Rensing S.A."/>
            <person name="Grimwood J."/>
            <person name="Schmutz J."/>
            <person name="Mcdaniel S.F."/>
        </authorList>
    </citation>
    <scope>NUCLEOTIDE SEQUENCE</scope>
    <source>
        <strain evidence="1">R40</strain>
    </source>
</reference>
<protein>
    <submittedName>
        <fullName evidence="1">Uncharacterized protein</fullName>
    </submittedName>
</protein>
<proteinExistence type="predicted"/>
<organism evidence="1 2">
    <name type="scientific">Ceratodon purpureus</name>
    <name type="common">Fire moss</name>
    <name type="synonym">Dicranum purpureum</name>
    <dbReference type="NCBI Taxonomy" id="3225"/>
    <lineage>
        <taxon>Eukaryota</taxon>
        <taxon>Viridiplantae</taxon>
        <taxon>Streptophyta</taxon>
        <taxon>Embryophyta</taxon>
        <taxon>Bryophyta</taxon>
        <taxon>Bryophytina</taxon>
        <taxon>Bryopsida</taxon>
        <taxon>Dicranidae</taxon>
        <taxon>Pseudoditrichales</taxon>
        <taxon>Ditrichaceae</taxon>
        <taxon>Ceratodon</taxon>
    </lineage>
</organism>
<sequence length="50" mass="5798">MEHGVLEWNWKAQKRRRHSSEVFDLLSPLRSSLMTSLPSHGAYSDQVTDL</sequence>
<comment type="caution">
    <text evidence="1">The sequence shown here is derived from an EMBL/GenBank/DDBJ whole genome shotgun (WGS) entry which is preliminary data.</text>
</comment>
<evidence type="ECO:0000313" key="1">
    <source>
        <dbReference type="EMBL" id="KAG0565995.1"/>
    </source>
</evidence>
<accession>A0A8T0H5E7</accession>
<dbReference type="EMBL" id="CM026428">
    <property type="protein sequence ID" value="KAG0565995.1"/>
    <property type="molecule type" value="Genomic_DNA"/>
</dbReference>
<name>A0A8T0H5E7_CERPU</name>
<dbReference type="Proteomes" id="UP000822688">
    <property type="component" value="Chromosome 7"/>
</dbReference>